<evidence type="ECO:0000313" key="3">
    <source>
        <dbReference type="Proteomes" id="UP000377595"/>
    </source>
</evidence>
<accession>A0A5M3XF95</accession>
<keyword evidence="3" id="KW-1185">Reference proteome</keyword>
<proteinExistence type="predicted"/>
<feature type="region of interest" description="Disordered" evidence="1">
    <location>
        <begin position="38"/>
        <end position="66"/>
    </location>
</feature>
<evidence type="ECO:0000256" key="1">
    <source>
        <dbReference type="SAM" id="MobiDB-lite"/>
    </source>
</evidence>
<comment type="caution">
    <text evidence="2">The sequence shown here is derived from an EMBL/GenBank/DDBJ whole genome shotgun (WGS) entry which is preliminary data.</text>
</comment>
<protein>
    <submittedName>
        <fullName evidence="2">Uncharacterized protein</fullName>
    </submittedName>
</protein>
<feature type="compositionally biased region" description="Basic residues" evidence="1">
    <location>
        <begin position="54"/>
        <end position="66"/>
    </location>
</feature>
<feature type="compositionally biased region" description="Basic and acidic residues" evidence="1">
    <location>
        <begin position="38"/>
        <end position="51"/>
    </location>
</feature>
<organism evidence="2 3">
    <name type="scientific">Acrocarpospora pleiomorpha</name>
    <dbReference type="NCBI Taxonomy" id="90975"/>
    <lineage>
        <taxon>Bacteria</taxon>
        <taxon>Bacillati</taxon>
        <taxon>Actinomycetota</taxon>
        <taxon>Actinomycetes</taxon>
        <taxon>Streptosporangiales</taxon>
        <taxon>Streptosporangiaceae</taxon>
        <taxon>Acrocarpospora</taxon>
    </lineage>
</organism>
<reference evidence="2 3" key="1">
    <citation type="submission" date="2019-10" db="EMBL/GenBank/DDBJ databases">
        <title>Whole genome shotgun sequence of Acrocarpospora pleiomorpha NBRC 16267.</title>
        <authorList>
            <person name="Ichikawa N."/>
            <person name="Kimura A."/>
            <person name="Kitahashi Y."/>
            <person name="Komaki H."/>
            <person name="Oguchi A."/>
        </authorList>
    </citation>
    <scope>NUCLEOTIDE SEQUENCE [LARGE SCALE GENOMIC DNA]</scope>
    <source>
        <strain evidence="2 3">NBRC 16267</strain>
    </source>
</reference>
<dbReference type="Proteomes" id="UP000377595">
    <property type="component" value="Unassembled WGS sequence"/>
</dbReference>
<dbReference type="EMBL" id="BLAF01000006">
    <property type="protein sequence ID" value="GES18271.1"/>
    <property type="molecule type" value="Genomic_DNA"/>
</dbReference>
<gene>
    <name evidence="2" type="ORF">Aple_011660</name>
</gene>
<name>A0A5M3XF95_9ACTN</name>
<sequence>MELLSHYLRPVELVPAVIVGLADLTRWLLMGSPDHVRSPDLVRSSRMEPPARMRTPHMRTPHMRTL</sequence>
<evidence type="ECO:0000313" key="2">
    <source>
        <dbReference type="EMBL" id="GES18271.1"/>
    </source>
</evidence>
<dbReference type="AlphaFoldDB" id="A0A5M3XF95"/>